<dbReference type="GO" id="GO:0008083">
    <property type="term" value="F:growth factor activity"/>
    <property type="evidence" value="ECO:0007669"/>
    <property type="project" value="UniProtKB-KW"/>
</dbReference>
<dbReference type="SMART" id="SM00078">
    <property type="entry name" value="IlGF"/>
    <property type="match status" value="1"/>
</dbReference>
<dbReference type="AlphaFoldDB" id="A0A8C4RVH0"/>
<evidence type="ECO:0000256" key="7">
    <source>
        <dbReference type="PIRSR" id="PIRSR622350-50"/>
    </source>
</evidence>
<protein>
    <recommendedName>
        <fullName evidence="10">Insulin-like domain-containing protein</fullName>
    </recommendedName>
</protein>
<dbReference type="PROSITE" id="PS00262">
    <property type="entry name" value="INSULIN"/>
    <property type="match status" value="1"/>
</dbReference>
<keyword evidence="5 7" id="KW-1015">Disulfide bond</keyword>
<dbReference type="PANTHER" id="PTHR46845">
    <property type="entry name" value="INSULIN-LIKE GROWTH FACTOR I"/>
    <property type="match status" value="1"/>
</dbReference>
<dbReference type="InterPro" id="IPR022353">
    <property type="entry name" value="Insulin_CS"/>
</dbReference>
<dbReference type="GO" id="GO:0008283">
    <property type="term" value="P:cell population proliferation"/>
    <property type="evidence" value="ECO:0007669"/>
    <property type="project" value="TreeGrafter"/>
</dbReference>
<feature type="signal peptide" evidence="9">
    <location>
        <begin position="1"/>
        <end position="24"/>
    </location>
</feature>
<feature type="disulfide bond" evidence="7">
    <location>
        <begin position="69"/>
        <end position="74"/>
    </location>
</feature>
<keyword evidence="3 8" id="KW-0964">Secreted</keyword>
<dbReference type="PRINTS" id="PR02002">
    <property type="entry name" value="INSLNLIKEGF"/>
</dbReference>
<proteinExistence type="inferred from homology"/>
<dbReference type="GO" id="GO:0008284">
    <property type="term" value="P:positive regulation of cell population proliferation"/>
    <property type="evidence" value="ECO:0007669"/>
    <property type="project" value="TreeGrafter"/>
</dbReference>
<dbReference type="GO" id="GO:0048009">
    <property type="term" value="P:insulin-like growth factor receptor signaling pathway"/>
    <property type="evidence" value="ECO:0007669"/>
    <property type="project" value="TreeGrafter"/>
</dbReference>
<keyword evidence="12" id="KW-1185">Reference proteome</keyword>
<evidence type="ECO:0000313" key="11">
    <source>
        <dbReference type="Ensembl" id="ENSECRP00000005793.1"/>
    </source>
</evidence>
<dbReference type="Ensembl" id="ENSECRT00000005891.1">
    <property type="protein sequence ID" value="ENSECRP00000005793.1"/>
    <property type="gene ID" value="ENSECRG00000003865.1"/>
</dbReference>
<evidence type="ECO:0000256" key="1">
    <source>
        <dbReference type="ARBA" id="ARBA00004613"/>
    </source>
</evidence>
<keyword evidence="9" id="KW-0732">Signal</keyword>
<dbReference type="GO" id="GO:0043066">
    <property type="term" value="P:negative regulation of apoptotic process"/>
    <property type="evidence" value="ECO:0007669"/>
    <property type="project" value="TreeGrafter"/>
</dbReference>
<evidence type="ECO:0000256" key="4">
    <source>
        <dbReference type="ARBA" id="ARBA00023030"/>
    </source>
</evidence>
<dbReference type="InterPro" id="IPR022350">
    <property type="entry name" value="IGF-1/2"/>
</dbReference>
<dbReference type="GO" id="GO:0005615">
    <property type="term" value="C:extracellular space"/>
    <property type="evidence" value="ECO:0007669"/>
    <property type="project" value="InterPro"/>
</dbReference>
<dbReference type="InterPro" id="IPR016179">
    <property type="entry name" value="Insulin-like"/>
</dbReference>
<name>A0A8C4RVH0_ERPCA</name>
<dbReference type="Proteomes" id="UP000694620">
    <property type="component" value="Chromosome 3"/>
</dbReference>
<reference evidence="11" key="1">
    <citation type="submission" date="2021-06" db="EMBL/GenBank/DDBJ databases">
        <authorList>
            <consortium name="Wellcome Sanger Institute Data Sharing"/>
        </authorList>
    </citation>
    <scope>NUCLEOTIDE SEQUENCE [LARGE SCALE GENOMIC DNA]</scope>
</reference>
<evidence type="ECO:0000256" key="9">
    <source>
        <dbReference type="SAM" id="SignalP"/>
    </source>
</evidence>
<dbReference type="GeneTree" id="ENSGT00940000159081"/>
<reference evidence="11" key="3">
    <citation type="submission" date="2025-09" db="UniProtKB">
        <authorList>
            <consortium name="Ensembl"/>
        </authorList>
    </citation>
    <scope>IDENTIFICATION</scope>
</reference>
<dbReference type="InterPro" id="IPR022352">
    <property type="entry name" value="Ins/IGF/rlx"/>
</dbReference>
<dbReference type="FunFam" id="1.10.100.10:FF:000001">
    <property type="entry name" value="insulin-like growth factor I isoform X1"/>
    <property type="match status" value="1"/>
</dbReference>
<evidence type="ECO:0000259" key="10">
    <source>
        <dbReference type="SMART" id="SM00078"/>
    </source>
</evidence>
<accession>A0A8C4RVH0</accession>
<comment type="subcellular location">
    <subcellularLocation>
        <location evidence="1 8">Secreted</location>
    </subcellularLocation>
</comment>
<feature type="domain" description="Insulin-like" evidence="10">
    <location>
        <begin position="26"/>
        <end position="83"/>
    </location>
</feature>
<evidence type="ECO:0000256" key="5">
    <source>
        <dbReference type="ARBA" id="ARBA00023157"/>
    </source>
</evidence>
<comment type="similarity">
    <text evidence="2 8">Belongs to the insulin family.</text>
</comment>
<feature type="disulfide bond" evidence="7">
    <location>
        <begin position="41"/>
        <end position="83"/>
    </location>
</feature>
<evidence type="ECO:0000256" key="2">
    <source>
        <dbReference type="ARBA" id="ARBA00009034"/>
    </source>
</evidence>
<organism evidence="11 12">
    <name type="scientific">Erpetoichthys calabaricus</name>
    <name type="common">Rope fish</name>
    <name type="synonym">Calamoichthys calabaricus</name>
    <dbReference type="NCBI Taxonomy" id="27687"/>
    <lineage>
        <taxon>Eukaryota</taxon>
        <taxon>Metazoa</taxon>
        <taxon>Chordata</taxon>
        <taxon>Craniata</taxon>
        <taxon>Vertebrata</taxon>
        <taxon>Euteleostomi</taxon>
        <taxon>Actinopterygii</taxon>
        <taxon>Polypteriformes</taxon>
        <taxon>Polypteridae</taxon>
        <taxon>Erpetoichthys</taxon>
    </lineage>
</organism>
<dbReference type="Gene3D" id="1.10.100.10">
    <property type="entry name" value="Insulin-like"/>
    <property type="match status" value="1"/>
</dbReference>
<dbReference type="Pfam" id="PF00049">
    <property type="entry name" value="Insulin"/>
    <property type="match status" value="1"/>
</dbReference>
<dbReference type="PRINTS" id="PR00276">
    <property type="entry name" value="INSULINFAMLY"/>
</dbReference>
<dbReference type="GO" id="GO:0005179">
    <property type="term" value="F:hormone activity"/>
    <property type="evidence" value="ECO:0007669"/>
    <property type="project" value="InterPro"/>
</dbReference>
<feature type="disulfide bond" evidence="7">
    <location>
        <begin position="29"/>
        <end position="70"/>
    </location>
</feature>
<dbReference type="InterPro" id="IPR036438">
    <property type="entry name" value="Insulin-like_sf"/>
</dbReference>
<comment type="function">
    <text evidence="6">The insulin-like growth factors, isolated from plasma, are structurally and functionally related to insulin but have a much higher growth-promoting activity. Acts as a ligand for IGF1R. Binds to the alpha subunit of IGF1R, leading to the activation of the intrinsic tyrosine kinase activity which autophosphorylates tyrosine residues in the beta subunit thus initiatiating a cascade of down-stream signaling events leading to activation of the PI3K-AKT/PKB and the Ras-MAPK pathways. Binds to integrins. Its binding to integrins and subsequent ternary complex formation with integrins and IGFR1 are essential for IGF1 signaling.</text>
</comment>
<dbReference type="GO" id="GO:0005159">
    <property type="term" value="F:insulin-like growth factor receptor binding"/>
    <property type="evidence" value="ECO:0007669"/>
    <property type="project" value="TreeGrafter"/>
</dbReference>
<evidence type="ECO:0000256" key="3">
    <source>
        <dbReference type="ARBA" id="ARBA00022525"/>
    </source>
</evidence>
<dbReference type="CDD" id="cd04368">
    <property type="entry name" value="IlGF"/>
    <property type="match status" value="1"/>
</dbReference>
<feature type="chain" id="PRO_5034648323" description="Insulin-like domain-containing protein" evidence="9">
    <location>
        <begin position="25"/>
        <end position="168"/>
    </location>
</feature>
<reference evidence="11" key="2">
    <citation type="submission" date="2025-08" db="UniProtKB">
        <authorList>
            <consortium name="Ensembl"/>
        </authorList>
    </citation>
    <scope>IDENTIFICATION</scope>
</reference>
<keyword evidence="4" id="KW-0339">Growth factor</keyword>
<evidence type="ECO:0000313" key="12">
    <source>
        <dbReference type="Proteomes" id="UP000694620"/>
    </source>
</evidence>
<evidence type="ECO:0000256" key="8">
    <source>
        <dbReference type="RuleBase" id="RU000406"/>
    </source>
</evidence>
<dbReference type="PANTHER" id="PTHR46845:SF2">
    <property type="entry name" value="INSULIN-LIKE GROWTH FACTOR 3"/>
    <property type="match status" value="1"/>
</dbReference>
<dbReference type="GO" id="GO:0051897">
    <property type="term" value="P:positive regulation of phosphatidylinositol 3-kinase/protein kinase B signal transduction"/>
    <property type="evidence" value="ECO:0007669"/>
    <property type="project" value="TreeGrafter"/>
</dbReference>
<sequence length="168" mass="19742">ISLVGFCLLYLVFCFLVLAPQTEASKVRCGRELVEDLHFVCGDRGFYFSKHYGSRYSSQVRVKGIVELCCLRGCDLQLLEAYCAKPKKTKRAARDLARIPRNQKNEIHHTWKCRRNSVIKHLEHFQVTYKRSQRPPLKGQSRVEEDKVAKEEWWCQGEEGFVLGLYWW</sequence>
<evidence type="ECO:0000256" key="6">
    <source>
        <dbReference type="ARBA" id="ARBA00056939"/>
    </source>
</evidence>
<dbReference type="SUPFAM" id="SSF56994">
    <property type="entry name" value="Insulin-like"/>
    <property type="match status" value="1"/>
</dbReference>